<reference evidence="2" key="1">
    <citation type="submission" date="2023-07" db="EMBL/GenBank/DDBJ databases">
        <authorList>
            <consortium name="CYATHOMIX"/>
        </authorList>
    </citation>
    <scope>NUCLEOTIDE SEQUENCE</scope>
    <source>
        <strain evidence="2">N/A</strain>
    </source>
</reference>
<protein>
    <recommendedName>
        <fullName evidence="1">DUF4440 domain-containing protein</fullName>
    </recommendedName>
</protein>
<evidence type="ECO:0000313" key="3">
    <source>
        <dbReference type="Proteomes" id="UP001176961"/>
    </source>
</evidence>
<dbReference type="PANTHER" id="PTHR31664">
    <property type="entry name" value="PROTEIN CBG16427"/>
    <property type="match status" value="1"/>
</dbReference>
<feature type="domain" description="DUF4440" evidence="1">
    <location>
        <begin position="24"/>
        <end position="116"/>
    </location>
</feature>
<gene>
    <name evidence="2" type="ORF">CYNAS_LOCUS16470</name>
</gene>
<sequence>MVSPDEAKSTIKPLFDDCIKRREEHDFETAVAYFDPDAVFIQKGNRMIYGREQLKEEHDAFKEKSGKRTTKITNETYEMDGDFGIVHADYEIETEKIGVLKGKLLQIWRKSNDKWLVIHEEYLMDLKL</sequence>
<evidence type="ECO:0000313" key="2">
    <source>
        <dbReference type="EMBL" id="CAJ0604487.1"/>
    </source>
</evidence>
<accession>A0AA36H5U5</accession>
<dbReference type="AlphaFoldDB" id="A0AA36H5U5"/>
<dbReference type="EMBL" id="CATQJL010000305">
    <property type="protein sequence ID" value="CAJ0604487.1"/>
    <property type="molecule type" value="Genomic_DNA"/>
</dbReference>
<dbReference type="Pfam" id="PF14534">
    <property type="entry name" value="DUF4440"/>
    <property type="match status" value="1"/>
</dbReference>
<proteinExistence type="predicted"/>
<dbReference type="PANTHER" id="PTHR31664:SF4">
    <property type="entry name" value="DUF4440 DOMAIN-CONTAINING PROTEIN"/>
    <property type="match status" value="1"/>
</dbReference>
<dbReference type="SUPFAM" id="SSF54427">
    <property type="entry name" value="NTF2-like"/>
    <property type="match status" value="1"/>
</dbReference>
<dbReference type="InterPro" id="IPR032710">
    <property type="entry name" value="NTF2-like_dom_sf"/>
</dbReference>
<name>A0AA36H5U5_CYLNA</name>
<keyword evidence="3" id="KW-1185">Reference proteome</keyword>
<comment type="caution">
    <text evidence="2">The sequence shown here is derived from an EMBL/GenBank/DDBJ whole genome shotgun (WGS) entry which is preliminary data.</text>
</comment>
<organism evidence="2 3">
    <name type="scientific">Cylicocyclus nassatus</name>
    <name type="common">Nematode worm</name>
    <dbReference type="NCBI Taxonomy" id="53992"/>
    <lineage>
        <taxon>Eukaryota</taxon>
        <taxon>Metazoa</taxon>
        <taxon>Ecdysozoa</taxon>
        <taxon>Nematoda</taxon>
        <taxon>Chromadorea</taxon>
        <taxon>Rhabditida</taxon>
        <taxon>Rhabditina</taxon>
        <taxon>Rhabditomorpha</taxon>
        <taxon>Strongyloidea</taxon>
        <taxon>Strongylidae</taxon>
        <taxon>Cylicocyclus</taxon>
    </lineage>
</organism>
<dbReference type="InterPro" id="IPR027843">
    <property type="entry name" value="DUF4440"/>
</dbReference>
<evidence type="ECO:0000259" key="1">
    <source>
        <dbReference type="Pfam" id="PF14534"/>
    </source>
</evidence>
<dbReference type="Proteomes" id="UP001176961">
    <property type="component" value="Unassembled WGS sequence"/>
</dbReference>
<dbReference type="Gene3D" id="3.10.450.50">
    <property type="match status" value="1"/>
</dbReference>